<feature type="non-terminal residue" evidence="1">
    <location>
        <position position="1"/>
    </location>
</feature>
<name>A0A9P7KFQ7_9AGAR</name>
<gene>
    <name evidence="1" type="ORF">H0H81_007943</name>
</gene>
<dbReference type="EMBL" id="JABCKI010002153">
    <property type="protein sequence ID" value="KAG5647115.1"/>
    <property type="molecule type" value="Genomic_DNA"/>
</dbReference>
<keyword evidence="2" id="KW-1185">Reference proteome</keyword>
<evidence type="ECO:0000313" key="2">
    <source>
        <dbReference type="Proteomes" id="UP000717328"/>
    </source>
</evidence>
<dbReference type="Proteomes" id="UP000717328">
    <property type="component" value="Unassembled WGS sequence"/>
</dbReference>
<reference evidence="1" key="2">
    <citation type="submission" date="2021-10" db="EMBL/GenBank/DDBJ databases">
        <title>Phylogenomics reveals ancestral predisposition of the termite-cultivated fungus Termitomyces towards a domesticated lifestyle.</title>
        <authorList>
            <person name="Auxier B."/>
            <person name="Grum-Grzhimaylo A."/>
            <person name="Cardenas M.E."/>
            <person name="Lodge J.D."/>
            <person name="Laessoe T."/>
            <person name="Pedersen O."/>
            <person name="Smith M.E."/>
            <person name="Kuyper T.W."/>
            <person name="Franco-Molano E.A."/>
            <person name="Baroni T.J."/>
            <person name="Aanen D.K."/>
        </authorList>
    </citation>
    <scope>NUCLEOTIDE SEQUENCE</scope>
    <source>
        <strain evidence="1">D49</strain>
    </source>
</reference>
<accession>A0A9P7KFQ7</accession>
<comment type="caution">
    <text evidence="1">The sequence shown here is derived from an EMBL/GenBank/DDBJ whole genome shotgun (WGS) entry which is preliminary data.</text>
</comment>
<protein>
    <submittedName>
        <fullName evidence="1">Uncharacterized protein</fullName>
    </submittedName>
</protein>
<dbReference type="AlphaFoldDB" id="A0A9P7KFQ7"/>
<proteinExistence type="predicted"/>
<feature type="non-terminal residue" evidence="1">
    <location>
        <position position="190"/>
    </location>
</feature>
<reference evidence="1" key="1">
    <citation type="submission" date="2021-02" db="EMBL/GenBank/DDBJ databases">
        <authorList>
            <person name="Nieuwenhuis M."/>
            <person name="Van De Peppel L.J.J."/>
        </authorList>
    </citation>
    <scope>NUCLEOTIDE SEQUENCE</scope>
    <source>
        <strain evidence="1">D49</strain>
    </source>
</reference>
<organism evidence="1 2">
    <name type="scientific">Sphagnurus paluster</name>
    <dbReference type="NCBI Taxonomy" id="117069"/>
    <lineage>
        <taxon>Eukaryota</taxon>
        <taxon>Fungi</taxon>
        <taxon>Dikarya</taxon>
        <taxon>Basidiomycota</taxon>
        <taxon>Agaricomycotina</taxon>
        <taxon>Agaricomycetes</taxon>
        <taxon>Agaricomycetidae</taxon>
        <taxon>Agaricales</taxon>
        <taxon>Tricholomatineae</taxon>
        <taxon>Lyophyllaceae</taxon>
        <taxon>Sphagnurus</taxon>
    </lineage>
</organism>
<sequence>VASSSTLPIFCIRISPPSSPLMPRSTSGIHAQGQRLPLVAFTMFPPRPASASISDFSLLQSKVPFPLLISAPLLELRHPPFDKRVWSEVCWQMTMSGISVLLRQELWPLAISCAFCLSPFFRNVVQPAPPISGRSTKSTSVMISSMHSNTATIVPMPPRRIPLIMAYTSLTNFCLLPANLLRIGQTCHTL</sequence>
<evidence type="ECO:0000313" key="1">
    <source>
        <dbReference type="EMBL" id="KAG5647115.1"/>
    </source>
</evidence>